<gene>
    <name evidence="2" type="ORF">SAMN05216200_103166</name>
</gene>
<evidence type="ECO:0000313" key="3">
    <source>
        <dbReference type="Proteomes" id="UP000184066"/>
    </source>
</evidence>
<reference evidence="2 3" key="1">
    <citation type="submission" date="2016-12" db="EMBL/GenBank/DDBJ databases">
        <authorList>
            <person name="Song W.-J."/>
            <person name="Kurnit D.M."/>
        </authorList>
    </citation>
    <scope>NUCLEOTIDE SEQUENCE [LARGE SCALE GENOMIC DNA]</scope>
    <source>
        <strain evidence="2 3">CGMCC 1.10808</strain>
    </source>
</reference>
<sequence>MSARPPQAPPDAAFMRAARLRRDAERAAGALPPLLVEARRLAAAVSSGAHGRRRAGAGEAFWQYRRAMPGDPASAVDWRRSARSDQLFVRETEWESPQSVWLWADDAASMSCRSAAAPRAKRDRAALLALALAALVIRGGERAALLGAGRPGAGEAQLRRMAAALAAPPAADDARPAWGAPPAAAWTRGGTAVFLSDFLGPLAPVEAALRAAAAAGVGGVCLQILDPAEEAFPFDGRVDFLSPDGAMRHDAHRAESLREAYRRRLAERRARLRDAARRSGWQFGVHRTDQSARAALVWLHGAVAARRERLC</sequence>
<dbReference type="STRING" id="1189325.SAMN04488119_101165"/>
<evidence type="ECO:0000313" key="2">
    <source>
        <dbReference type="EMBL" id="SHN61405.1"/>
    </source>
</evidence>
<evidence type="ECO:0000259" key="1">
    <source>
        <dbReference type="Pfam" id="PF01882"/>
    </source>
</evidence>
<dbReference type="Proteomes" id="UP000184066">
    <property type="component" value="Unassembled WGS sequence"/>
</dbReference>
<dbReference type="RefSeq" id="WP_342707589.1">
    <property type="nucleotide sequence ID" value="NZ_FOHL01000001.1"/>
</dbReference>
<name>A0A1M7SSC0_9RHOB</name>
<accession>A0A1M7SSC0</accession>
<dbReference type="EMBL" id="FRDL01000003">
    <property type="protein sequence ID" value="SHN61405.1"/>
    <property type="molecule type" value="Genomic_DNA"/>
</dbReference>
<dbReference type="PANTHER" id="PTHR33608">
    <property type="entry name" value="BLL2464 PROTEIN"/>
    <property type="match status" value="1"/>
</dbReference>
<dbReference type="AlphaFoldDB" id="A0A1M7SSC0"/>
<dbReference type="Pfam" id="PF01882">
    <property type="entry name" value="DUF58"/>
    <property type="match status" value="1"/>
</dbReference>
<feature type="domain" description="DUF58" evidence="1">
    <location>
        <begin position="63"/>
        <end position="270"/>
    </location>
</feature>
<organism evidence="2 3">
    <name type="scientific">Oceanicella actignis</name>
    <dbReference type="NCBI Taxonomy" id="1189325"/>
    <lineage>
        <taxon>Bacteria</taxon>
        <taxon>Pseudomonadati</taxon>
        <taxon>Pseudomonadota</taxon>
        <taxon>Alphaproteobacteria</taxon>
        <taxon>Rhodobacterales</taxon>
        <taxon>Paracoccaceae</taxon>
        <taxon>Oceanicella</taxon>
    </lineage>
</organism>
<dbReference type="InterPro" id="IPR002881">
    <property type="entry name" value="DUF58"/>
</dbReference>
<protein>
    <recommendedName>
        <fullName evidence="1">DUF58 domain-containing protein</fullName>
    </recommendedName>
</protein>
<dbReference type="PANTHER" id="PTHR33608:SF6">
    <property type="entry name" value="BLL2464 PROTEIN"/>
    <property type="match status" value="1"/>
</dbReference>
<proteinExistence type="predicted"/>
<keyword evidence="3" id="KW-1185">Reference proteome</keyword>